<proteinExistence type="predicted"/>
<dbReference type="EMBL" id="JBIHSE010000004">
    <property type="protein sequence ID" value="MFH0274923.1"/>
    <property type="molecule type" value="Genomic_DNA"/>
</dbReference>
<gene>
    <name evidence="1" type="ORF">ACGRHZ_26980</name>
</gene>
<evidence type="ECO:0000313" key="2">
    <source>
        <dbReference type="Proteomes" id="UP001607221"/>
    </source>
</evidence>
<keyword evidence="2" id="KW-1185">Reference proteome</keyword>
<reference evidence="1 2" key="1">
    <citation type="submission" date="2024-10" db="EMBL/GenBank/DDBJ databases">
        <authorList>
            <person name="Yibar A."/>
            <person name="Saticioglu I.B."/>
            <person name="Duman M."/>
            <person name="Ajmi N."/>
            <person name="Gurler F."/>
            <person name="Ay H."/>
            <person name="Onuk E."/>
            <person name="Guler S."/>
            <person name="Romalde J.L."/>
        </authorList>
    </citation>
    <scope>NUCLEOTIDE SEQUENCE [LARGE SCALE GENOMIC DNA]</scope>
    <source>
        <strain evidence="1 2">1-TCBS-A</strain>
    </source>
</reference>
<dbReference type="Proteomes" id="UP001607221">
    <property type="component" value="Unassembled WGS sequence"/>
</dbReference>
<evidence type="ECO:0008006" key="3">
    <source>
        <dbReference type="Google" id="ProtNLM"/>
    </source>
</evidence>
<sequence>MAMTKCKECKQEVSDKAKTCPHCGVKNPGIGAKETAGGCLVIIVLASLIGYCSYQGEEPAPKSAYNSATDNAITNRLIEQTTPPYQQRVNAYEQAIANGQIDSTSIKQFRSDDKAALDSIAKSIDENCVNVTVRSL</sequence>
<evidence type="ECO:0000313" key="1">
    <source>
        <dbReference type="EMBL" id="MFH0274923.1"/>
    </source>
</evidence>
<comment type="caution">
    <text evidence="1">The sequence shown here is derived from an EMBL/GenBank/DDBJ whole genome shotgun (WGS) entry which is preliminary data.</text>
</comment>
<protein>
    <recommendedName>
        <fullName evidence="3">Zinc ribbon domain-containing protein</fullName>
    </recommendedName>
</protein>
<dbReference type="RefSeq" id="WP_394633226.1">
    <property type="nucleotide sequence ID" value="NZ_JBIHSE010000004.1"/>
</dbReference>
<accession>A0ABW7JH32</accession>
<organism evidence="1 2">
    <name type="scientific">Vibrio jasicida</name>
    <dbReference type="NCBI Taxonomy" id="766224"/>
    <lineage>
        <taxon>Bacteria</taxon>
        <taxon>Pseudomonadati</taxon>
        <taxon>Pseudomonadota</taxon>
        <taxon>Gammaproteobacteria</taxon>
        <taxon>Vibrionales</taxon>
        <taxon>Vibrionaceae</taxon>
        <taxon>Vibrio</taxon>
    </lineage>
</organism>
<name>A0ABW7JH32_9VIBR</name>